<evidence type="ECO:0000313" key="2">
    <source>
        <dbReference type="Proteomes" id="UP000240325"/>
    </source>
</evidence>
<reference evidence="1" key="1">
    <citation type="journal article" date="2017" name="Elife">
        <title>The kinetoplastid-infecting Bodo saltans virus (BsV), a window into the most abundant giant viruses in the sea.</title>
        <authorList>
            <person name="Deeg C.M."/>
            <person name="Chow C.-E.T."/>
            <person name="Suttle C.A."/>
        </authorList>
    </citation>
    <scope>NUCLEOTIDE SEQUENCE</scope>
    <source>
        <strain evidence="1">NG1</strain>
    </source>
</reference>
<organism evidence="1">
    <name type="scientific">Bodo saltans virus</name>
    <dbReference type="NCBI Taxonomy" id="2024608"/>
    <lineage>
        <taxon>Viruses</taxon>
        <taxon>Varidnaviria</taxon>
        <taxon>Bamfordvirae</taxon>
        <taxon>Nucleocytoviricota</taxon>
        <taxon>Megaviricetes</taxon>
        <taxon>Imitervirales</taxon>
        <taxon>Mimiviridae</taxon>
        <taxon>Klosneuvirinae</taxon>
        <taxon>Theiavirus</taxon>
        <taxon>Theiavirus salishense</taxon>
    </lineage>
</organism>
<evidence type="ECO:0000313" key="1">
    <source>
        <dbReference type="EMBL" id="ATZ80999.1"/>
    </source>
</evidence>
<name>A0A2H4UWD7_9VIRU</name>
<sequence length="175" mass="21348">MKKKYNVIKYFFINGYFDRIWYQNTTYGERIVQYLETHTNSEIFELLKKYKKNKYPEFWTYDSNIHRGYERLYLADFSLVELLYNKYKMTDGIGIFEAIRSGRLDVLKFGHLNNFPYDKESCLDFVTKIAIKQKQKNQEYYDWCYKSRCNPNPYYGDDVVKKTETEILDYVVNNM</sequence>
<dbReference type="Proteomes" id="UP000240325">
    <property type="component" value="Segment"/>
</dbReference>
<accession>A0A2H4UWD7</accession>
<gene>
    <name evidence="1" type="ORF">BMW23_0954</name>
</gene>
<proteinExistence type="predicted"/>
<protein>
    <submittedName>
        <fullName evidence="1">Uncharacterized protein</fullName>
    </submittedName>
</protein>
<dbReference type="EMBL" id="MF782455">
    <property type="protein sequence ID" value="ATZ80999.1"/>
    <property type="molecule type" value="Genomic_DNA"/>
</dbReference>
<keyword evidence="2" id="KW-1185">Reference proteome</keyword>